<dbReference type="OrthoDB" id="445556at2759"/>
<keyword evidence="1" id="KW-0472">Membrane</keyword>
<dbReference type="Gene3D" id="1.10.287.110">
    <property type="entry name" value="DnaJ domain"/>
    <property type="match status" value="1"/>
</dbReference>
<evidence type="ECO:0000313" key="4">
    <source>
        <dbReference type="EMBL" id="KAB0799474.1"/>
    </source>
</evidence>
<dbReference type="InterPro" id="IPR052763">
    <property type="entry name" value="DnaJ_C4"/>
</dbReference>
<protein>
    <recommendedName>
        <fullName evidence="2">J domain-containing protein</fullName>
    </recommendedName>
</protein>
<dbReference type="InterPro" id="IPR036869">
    <property type="entry name" value="J_dom_sf"/>
</dbReference>
<name>A0A1Y1LSL7_PHOPY</name>
<dbReference type="PANTHER" id="PTHR44825">
    <property type="match status" value="1"/>
</dbReference>
<organism evidence="3">
    <name type="scientific">Photinus pyralis</name>
    <name type="common">Common eastern firefly</name>
    <name type="synonym">Lampyris pyralis</name>
    <dbReference type="NCBI Taxonomy" id="7054"/>
    <lineage>
        <taxon>Eukaryota</taxon>
        <taxon>Metazoa</taxon>
        <taxon>Ecdysozoa</taxon>
        <taxon>Arthropoda</taxon>
        <taxon>Hexapoda</taxon>
        <taxon>Insecta</taxon>
        <taxon>Pterygota</taxon>
        <taxon>Neoptera</taxon>
        <taxon>Endopterygota</taxon>
        <taxon>Coleoptera</taxon>
        <taxon>Polyphaga</taxon>
        <taxon>Elateriformia</taxon>
        <taxon>Elateroidea</taxon>
        <taxon>Lampyridae</taxon>
        <taxon>Lampyrinae</taxon>
        <taxon>Photinus</taxon>
    </lineage>
</organism>
<dbReference type="EMBL" id="GEZM01049810">
    <property type="protein sequence ID" value="JAV75838.1"/>
    <property type="molecule type" value="Transcribed_RNA"/>
</dbReference>
<feature type="transmembrane region" description="Helical" evidence="1">
    <location>
        <begin position="149"/>
        <end position="169"/>
    </location>
</feature>
<reference evidence="3" key="1">
    <citation type="journal article" date="2016" name="Sci. Rep.">
        <title>Molecular characterization of firefly nuptial gifts: a multi-omics approach sheds light on postcopulatory sexual selection.</title>
        <authorList>
            <person name="Al-Wathiqui N."/>
            <person name="Fallon T.R."/>
            <person name="South A."/>
            <person name="Weng J.K."/>
            <person name="Lewis S.M."/>
        </authorList>
    </citation>
    <scope>NUCLEOTIDE SEQUENCE</scope>
</reference>
<keyword evidence="1" id="KW-0812">Transmembrane</keyword>
<keyword evidence="5" id="KW-1185">Reference proteome</keyword>
<dbReference type="Proteomes" id="UP000327044">
    <property type="component" value="Unassembled WGS sequence"/>
</dbReference>
<dbReference type="EMBL" id="VVIM01000005">
    <property type="protein sequence ID" value="KAB0799474.1"/>
    <property type="molecule type" value="Genomic_DNA"/>
</dbReference>
<reference evidence="4 5" key="2">
    <citation type="journal article" date="2018" name="Elife">
        <title>Firefly genomes illuminate parallel origins of bioluminescence in beetles.</title>
        <authorList>
            <person name="Fallon T.R."/>
            <person name="Lower S.E."/>
            <person name="Chang C.H."/>
            <person name="Bessho-Uehara M."/>
            <person name="Martin G.J."/>
            <person name="Bewick A.J."/>
            <person name="Behringer M."/>
            <person name="Debat H.J."/>
            <person name="Wong I."/>
            <person name="Day J.C."/>
            <person name="Suvorov A."/>
            <person name="Silva C.J."/>
            <person name="Stanger-Hall K.F."/>
            <person name="Hall D.W."/>
            <person name="Schmitz R.J."/>
            <person name="Nelson D.R."/>
            <person name="Lewis S.M."/>
            <person name="Shigenobu S."/>
            <person name="Bybee S.M."/>
            <person name="Larracuente A.M."/>
            <person name="Oba Y."/>
            <person name="Weng J.K."/>
        </authorList>
    </citation>
    <scope>NUCLEOTIDE SEQUENCE [LARGE SCALE GENOMIC DNA]</scope>
    <source>
        <strain evidence="4">1611_PpyrPB1</strain>
        <tissue evidence="4">Whole body</tissue>
    </source>
</reference>
<dbReference type="PRINTS" id="PR00625">
    <property type="entry name" value="JDOMAIN"/>
</dbReference>
<dbReference type="Pfam" id="PF00226">
    <property type="entry name" value="DnaJ"/>
    <property type="match status" value="1"/>
</dbReference>
<sequence length="222" mass="26487">MLFPLLTVQKTFVSTPFGYLSRRLLHKTYYEVLGLTRNCTIKDIKSAYITLSKKFHPDNNTKDASHKEFLKISEAYNVLSKPDKRRLYDWELERQVYQKSFNSRPRPRPPPRSPRSPFEDEFIWRRYQSHNDHDNYYGVPGVKRLSNGVVAWFCVFFTVICATIQFYAIRHSYYLREELFQQRTKENEEILSRLNSKVNETDRETQIGIVEARLKANGSRFR</sequence>
<dbReference type="SMART" id="SM00271">
    <property type="entry name" value="DnaJ"/>
    <property type="match status" value="1"/>
</dbReference>
<evidence type="ECO:0000313" key="3">
    <source>
        <dbReference type="EMBL" id="JAV75838.1"/>
    </source>
</evidence>
<dbReference type="CDD" id="cd06257">
    <property type="entry name" value="DnaJ"/>
    <property type="match status" value="1"/>
</dbReference>
<reference evidence="4" key="3">
    <citation type="submission" date="2019-08" db="EMBL/GenBank/DDBJ databases">
        <authorList>
            <consortium name="Photinus pyralis genome working group"/>
            <person name="Fallon T.R."/>
            <person name="Sander Lower S.E."/>
            <person name="Weng J.-K."/>
        </authorList>
    </citation>
    <scope>NUCLEOTIDE SEQUENCE</scope>
    <source>
        <strain evidence="4">1611_PpyrPB1</strain>
        <tissue evidence="4">Whole body</tissue>
    </source>
</reference>
<dbReference type="AlphaFoldDB" id="A0A1Y1LSL7"/>
<evidence type="ECO:0000259" key="2">
    <source>
        <dbReference type="PROSITE" id="PS50076"/>
    </source>
</evidence>
<dbReference type="PROSITE" id="PS50076">
    <property type="entry name" value="DNAJ_2"/>
    <property type="match status" value="1"/>
</dbReference>
<feature type="domain" description="J" evidence="2">
    <location>
        <begin position="28"/>
        <end position="92"/>
    </location>
</feature>
<proteinExistence type="predicted"/>
<dbReference type="SUPFAM" id="SSF46565">
    <property type="entry name" value="Chaperone J-domain"/>
    <property type="match status" value="1"/>
</dbReference>
<evidence type="ECO:0000256" key="1">
    <source>
        <dbReference type="SAM" id="Phobius"/>
    </source>
</evidence>
<evidence type="ECO:0000313" key="5">
    <source>
        <dbReference type="Proteomes" id="UP000327044"/>
    </source>
</evidence>
<gene>
    <name evidence="4" type="ORF">PPYR_07354</name>
</gene>
<keyword evidence="1" id="KW-1133">Transmembrane helix</keyword>
<dbReference type="InParanoid" id="A0A1Y1LSL7"/>
<dbReference type="InterPro" id="IPR001623">
    <property type="entry name" value="DnaJ_domain"/>
</dbReference>
<dbReference type="FunCoup" id="A0A1Y1LSL7">
    <property type="interactions" value="50"/>
</dbReference>
<accession>A0A1Y1LSL7</accession>
<dbReference type="PANTHER" id="PTHR44825:SF1">
    <property type="entry name" value="DNAJ HOMOLOG SUBFAMILY C MEMBER 4"/>
    <property type="match status" value="1"/>
</dbReference>